<dbReference type="AlphaFoldDB" id="E6WY52"/>
<dbReference type="HOGENOM" id="CLU_1453027_0_0_7"/>
<feature type="region of interest" description="Disordered" evidence="1">
    <location>
        <begin position="1"/>
        <end position="67"/>
    </location>
</feature>
<proteinExistence type="predicted"/>
<dbReference type="STRING" id="749222.Nitsa_1173"/>
<feature type="compositionally biased region" description="Basic and acidic residues" evidence="1">
    <location>
        <begin position="159"/>
        <end position="171"/>
    </location>
</feature>
<gene>
    <name evidence="2" type="ordered locus">Nitsa_1173</name>
</gene>
<dbReference type="EMBL" id="CP002452">
    <property type="protein sequence ID" value="ADV46426.1"/>
    <property type="molecule type" value="Genomic_DNA"/>
</dbReference>
<organism evidence="2 3">
    <name type="scientific">Nitratifractor salsuginis (strain DSM 16511 / JCM 12458 / E9I37-1)</name>
    <dbReference type="NCBI Taxonomy" id="749222"/>
    <lineage>
        <taxon>Bacteria</taxon>
        <taxon>Pseudomonadati</taxon>
        <taxon>Campylobacterota</taxon>
        <taxon>Epsilonproteobacteria</taxon>
        <taxon>Campylobacterales</taxon>
        <taxon>Sulfurovaceae</taxon>
        <taxon>Nitratifractor</taxon>
    </lineage>
</organism>
<feature type="region of interest" description="Disordered" evidence="1">
    <location>
        <begin position="140"/>
        <end position="171"/>
    </location>
</feature>
<evidence type="ECO:0000256" key="1">
    <source>
        <dbReference type="SAM" id="MobiDB-lite"/>
    </source>
</evidence>
<reference evidence="2 3" key="1">
    <citation type="journal article" date="2011" name="Stand. Genomic Sci.">
        <title>Complete genome sequence of Nitratifractor salsuginis type strain (E9I37-1).</title>
        <authorList>
            <person name="Anderson I."/>
            <person name="Sikorski J."/>
            <person name="Zeytun A."/>
            <person name="Nolan M."/>
            <person name="Lapidus A."/>
            <person name="Lucas S."/>
            <person name="Hammon N."/>
            <person name="Deshpande S."/>
            <person name="Cheng J.F."/>
            <person name="Tapia R."/>
            <person name="Han C."/>
            <person name="Goodwin L."/>
            <person name="Pitluck S."/>
            <person name="Liolios K."/>
            <person name="Pagani I."/>
            <person name="Ivanova N."/>
            <person name="Huntemann M."/>
            <person name="Mavromatis K."/>
            <person name="Ovchinikova G."/>
            <person name="Pati A."/>
            <person name="Chen A."/>
            <person name="Palaniappan K."/>
            <person name="Land M."/>
            <person name="Hauser L."/>
            <person name="Brambilla E.M."/>
            <person name="Ngatchou-Djao O.D."/>
            <person name="Rohde M."/>
            <person name="Tindall B.J."/>
            <person name="Goker M."/>
            <person name="Detter J.C."/>
            <person name="Woyke T."/>
            <person name="Bristow J."/>
            <person name="Eisen J.A."/>
            <person name="Markowitz V."/>
            <person name="Hugenholtz P."/>
            <person name="Klenk H.P."/>
            <person name="Kyrpides N.C."/>
        </authorList>
    </citation>
    <scope>NUCLEOTIDE SEQUENCE [LARGE SCALE GENOMIC DNA]</scope>
    <source>
        <strain evidence="3">DSM 16511 / JCM 12458 / E9I37-1</strain>
    </source>
</reference>
<dbReference type="KEGG" id="nsa:Nitsa_1173"/>
<accession>E6WY52</accession>
<keyword evidence="3" id="KW-1185">Reference proteome</keyword>
<reference evidence="3" key="2">
    <citation type="submission" date="2011-01" db="EMBL/GenBank/DDBJ databases">
        <title>The complete genome of Nitratifractor salsuginis DSM 16511.</title>
        <authorList>
            <consortium name="US DOE Joint Genome Institute (JGI-PGF)"/>
            <person name="Lucas S."/>
            <person name="Copeland A."/>
            <person name="Lapidus A."/>
            <person name="Bruce D."/>
            <person name="Goodwin L."/>
            <person name="Pitluck S."/>
            <person name="Kyrpides N."/>
            <person name="Mavromatis K."/>
            <person name="Ivanova N."/>
            <person name="Mikhailova N."/>
            <person name="Zeytun A."/>
            <person name="Detter J.C."/>
            <person name="Tapia R."/>
            <person name="Han C."/>
            <person name="Land M."/>
            <person name="Hauser L."/>
            <person name="Markowitz V."/>
            <person name="Cheng J.-F."/>
            <person name="Hugenholtz P."/>
            <person name="Woyke T."/>
            <person name="Wu D."/>
            <person name="Tindall B."/>
            <person name="Schuetze A."/>
            <person name="Brambilla E."/>
            <person name="Klenk H.-P."/>
            <person name="Eisen J.A."/>
        </authorList>
    </citation>
    <scope>NUCLEOTIDE SEQUENCE [LARGE SCALE GENOMIC DNA]</scope>
    <source>
        <strain evidence="3">DSM 16511 / JCM 12458 / E9I37-1</strain>
    </source>
</reference>
<name>E6WY52_NITSE</name>
<protein>
    <submittedName>
        <fullName evidence="2">Uncharacterized protein</fullName>
    </submittedName>
</protein>
<dbReference type="RefSeq" id="WP_013554117.1">
    <property type="nucleotide sequence ID" value="NC_014935.1"/>
</dbReference>
<evidence type="ECO:0000313" key="3">
    <source>
        <dbReference type="Proteomes" id="UP000008633"/>
    </source>
</evidence>
<feature type="compositionally biased region" description="Low complexity" evidence="1">
    <location>
        <begin position="17"/>
        <end position="28"/>
    </location>
</feature>
<sequence>MQETPPMTPEMYAELMQQQGQQPEGGVPPQAPATDPGTMQPPAQPAPAAPAAPQGEPSPEEIEQARKLLGLDKVDQMEQEFKQLKAKAIKDQMHAKFPNVPDDVVEEEIKKFEAVNPQLAEAMRTTPEGMEMAYKAALASIRPNEKPDNLTKGSETGENEGKDDLAEKVKSGKADEVDLGSFILGA</sequence>
<dbReference type="Proteomes" id="UP000008633">
    <property type="component" value="Chromosome"/>
</dbReference>
<evidence type="ECO:0000313" key="2">
    <source>
        <dbReference type="EMBL" id="ADV46426.1"/>
    </source>
</evidence>